<reference evidence="3 4" key="1">
    <citation type="submission" date="2024-04" db="EMBL/GenBank/DDBJ databases">
        <authorList>
            <consortium name="Genoscope - CEA"/>
            <person name="William W."/>
        </authorList>
    </citation>
    <scope>NUCLEOTIDE SEQUENCE [LARGE SCALE GENOMIC DNA]</scope>
</reference>
<dbReference type="GO" id="GO:0005773">
    <property type="term" value="C:vacuole"/>
    <property type="evidence" value="ECO:0007669"/>
    <property type="project" value="UniProtKB-ARBA"/>
</dbReference>
<dbReference type="Gene3D" id="1.10.472.80">
    <property type="entry name" value="Ypt/Rab-GAP domain of gyp1p, domain 3"/>
    <property type="match status" value="1"/>
</dbReference>
<gene>
    <name evidence="3" type="ORF">GSLYS_00008036001</name>
</gene>
<dbReference type="SMART" id="SM00164">
    <property type="entry name" value="TBC"/>
    <property type="match status" value="1"/>
</dbReference>
<dbReference type="FunFam" id="1.10.472.80:FF:000006">
    <property type="entry name" value="TBC1 domain family member 14"/>
    <property type="match status" value="1"/>
</dbReference>
<dbReference type="GO" id="GO:0031410">
    <property type="term" value="C:cytoplasmic vesicle"/>
    <property type="evidence" value="ECO:0007669"/>
    <property type="project" value="UniProtKB-ARBA"/>
</dbReference>
<dbReference type="EMBL" id="CAXITT010000161">
    <property type="protein sequence ID" value="CAL1534076.1"/>
    <property type="molecule type" value="Genomic_DNA"/>
</dbReference>
<keyword evidence="1" id="KW-0175">Coiled coil</keyword>
<dbReference type="GO" id="GO:0016192">
    <property type="term" value="P:vesicle-mediated transport"/>
    <property type="evidence" value="ECO:0007669"/>
    <property type="project" value="UniProtKB-ARBA"/>
</dbReference>
<dbReference type="PANTHER" id="PTHR47219">
    <property type="entry name" value="RAB GTPASE-ACTIVATING PROTEIN 1-LIKE"/>
    <property type="match status" value="1"/>
</dbReference>
<proteinExistence type="predicted"/>
<dbReference type="Proteomes" id="UP001497497">
    <property type="component" value="Unassembled WGS sequence"/>
</dbReference>
<dbReference type="Gene3D" id="1.10.8.270">
    <property type="entry name" value="putative rabgap domain of human tbc1 domain family member 14 like domains"/>
    <property type="match status" value="1"/>
</dbReference>
<accession>A0AAV2HJ71</accession>
<sequence length="842" mass="95325">MGKSFPQPFTSTTFQMLSTMRFQVMSEQRKDSPGPGICNGETDCLNGVSINFEDVDALKSQIKGKNPVVCLADLRNTDGSYAVNNDLDKSSTSHGLGVDVESHFPFSVRSKDHFEDADASLSVSSDNTLEFESSDSHLTSLDNHLNKIVIKSEQNSSSNGCRSISVSTCISDAKNNSFPQYSKVMPSATLTDDFPVDLGTSARFSKVLENISLPLLYIPTTKQLVKSNGASPEPLLTDSPNVHTDFKLLYTPDRDYSCNESESASSTLDLSSSELLSPHSPMHKAHSAQEFHYVSESDRYTLHSVDSFPGFHHNFEPSQYLFADNSSLSSVSTGTDFSVSAVSVTEDYSVENSNPTDESMFMDINLHSRNSFDKGYNSSSLDSGYGDKRAPQFQAAKKKSFTSLKNLFSKRVKEESPPGWKLFGRIPPKSALPRDPHEITSEFQARQRKLEKPTFPLKKQDVEVMSTTALILENRPINLPSKSPEEAEKHRQQYEVMVEAAKKKEIKDIKQKKKQLQLQRKMEDQMMAAARMWDTEILPNWESTRHSKRCRDLWWLGLPPNVRGRVWQLAIGNDLNITHALYNICHERAEERIKFVRDETTLGSEGSSCQQEPSNKESSVKVIKLDVSRTFPQLCIFQKGGPFYDLLHSLLGAYACYRPDVGYVQGMSFIAAILLLNMDVADAFVCFANLLNRPCQLAFFRMDETLMTAYYRTFEEFFKENLPNLYAHFKIHSVTPNLYLMEWVFLLYGKSLPLDVACRVWDIFFRDGEEFLFKTAIAILNIYESILLKMDFIHVAQFLTKLPEDISGDQLFKEVENVRMQIDKRGFQAVHAFFKDLHDTVS</sequence>
<dbReference type="FunFam" id="1.10.8.270:FF:000008">
    <property type="entry name" value="Putative TBC1 domain family member 14"/>
    <property type="match status" value="1"/>
</dbReference>
<dbReference type="Pfam" id="PF00566">
    <property type="entry name" value="RabGAP-TBC"/>
    <property type="match status" value="1"/>
</dbReference>
<evidence type="ECO:0000259" key="2">
    <source>
        <dbReference type="PROSITE" id="PS50086"/>
    </source>
</evidence>
<dbReference type="InterPro" id="IPR000195">
    <property type="entry name" value="Rab-GAP-TBC_dom"/>
</dbReference>
<dbReference type="AlphaFoldDB" id="A0AAV2HJ71"/>
<feature type="domain" description="Rab-GAP TBC" evidence="2">
    <location>
        <begin position="557"/>
        <end position="768"/>
    </location>
</feature>
<feature type="coiled-coil region" evidence="1">
    <location>
        <begin position="499"/>
        <end position="526"/>
    </location>
</feature>
<dbReference type="FunFam" id="1.10.10.750:FF:000005">
    <property type="entry name" value="TBC1 domain family member 14"/>
    <property type="match status" value="1"/>
</dbReference>
<evidence type="ECO:0000313" key="4">
    <source>
        <dbReference type="Proteomes" id="UP001497497"/>
    </source>
</evidence>
<name>A0AAV2HJ71_LYMST</name>
<comment type="caution">
    <text evidence="3">The sequence shown here is derived from an EMBL/GenBank/DDBJ whole genome shotgun (WGS) entry which is preliminary data.</text>
</comment>
<dbReference type="SUPFAM" id="SSF47923">
    <property type="entry name" value="Ypt/Rab-GAP domain of gyp1p"/>
    <property type="match status" value="2"/>
</dbReference>
<dbReference type="PANTHER" id="PTHR47219:SF15">
    <property type="entry name" value="TBC1 DOMAIN FAMILY MEMBER 12 ISOFORM X1"/>
    <property type="match status" value="1"/>
</dbReference>
<evidence type="ECO:0000256" key="1">
    <source>
        <dbReference type="SAM" id="Coils"/>
    </source>
</evidence>
<dbReference type="InterPro" id="IPR035969">
    <property type="entry name" value="Rab-GAP_TBC_sf"/>
</dbReference>
<dbReference type="PROSITE" id="PS50086">
    <property type="entry name" value="TBC_RABGAP"/>
    <property type="match status" value="1"/>
</dbReference>
<protein>
    <recommendedName>
        <fullName evidence="2">Rab-GAP TBC domain-containing protein</fullName>
    </recommendedName>
</protein>
<organism evidence="3 4">
    <name type="scientific">Lymnaea stagnalis</name>
    <name type="common">Great pond snail</name>
    <name type="synonym">Helix stagnalis</name>
    <dbReference type="NCBI Taxonomy" id="6523"/>
    <lineage>
        <taxon>Eukaryota</taxon>
        <taxon>Metazoa</taxon>
        <taxon>Spiralia</taxon>
        <taxon>Lophotrochozoa</taxon>
        <taxon>Mollusca</taxon>
        <taxon>Gastropoda</taxon>
        <taxon>Heterobranchia</taxon>
        <taxon>Euthyneura</taxon>
        <taxon>Panpulmonata</taxon>
        <taxon>Hygrophila</taxon>
        <taxon>Lymnaeoidea</taxon>
        <taxon>Lymnaeidae</taxon>
        <taxon>Lymnaea</taxon>
    </lineage>
</organism>
<dbReference type="Gene3D" id="1.10.10.750">
    <property type="entry name" value="Ypt/Rab-GAP domain of gyp1p, domain 1"/>
    <property type="match status" value="1"/>
</dbReference>
<evidence type="ECO:0000313" key="3">
    <source>
        <dbReference type="EMBL" id="CAL1534076.1"/>
    </source>
</evidence>
<keyword evidence="4" id="KW-1185">Reference proteome</keyword>
<dbReference type="InterPro" id="IPR050302">
    <property type="entry name" value="Rab_GAP_TBC_domain"/>
</dbReference>
<dbReference type="GO" id="GO:0031267">
    <property type="term" value="F:small GTPase binding"/>
    <property type="evidence" value="ECO:0007669"/>
    <property type="project" value="TreeGrafter"/>
</dbReference>
<dbReference type="GO" id="GO:0005096">
    <property type="term" value="F:GTPase activator activity"/>
    <property type="evidence" value="ECO:0007669"/>
    <property type="project" value="TreeGrafter"/>
</dbReference>